<dbReference type="EMBL" id="CP029211">
    <property type="protein sequence ID" value="AWI55613.1"/>
    <property type="molecule type" value="Genomic_DNA"/>
</dbReference>
<keyword evidence="10" id="KW-1185">Reference proteome</keyword>
<dbReference type="PANTHER" id="PTHR30269:SF32">
    <property type="entry name" value="MEMBRANE TRANSPORTER PROTEIN-RELATED"/>
    <property type="match status" value="1"/>
</dbReference>
<feature type="transmembrane region" description="Helical" evidence="8">
    <location>
        <begin position="97"/>
        <end position="115"/>
    </location>
</feature>
<dbReference type="OrthoDB" id="9800873at2"/>
<evidence type="ECO:0000313" key="9">
    <source>
        <dbReference type="EMBL" id="AWI55613.1"/>
    </source>
</evidence>
<evidence type="ECO:0000256" key="7">
    <source>
        <dbReference type="ARBA" id="ARBA00023136"/>
    </source>
</evidence>
<keyword evidence="3" id="KW-0813">Transport</keyword>
<evidence type="ECO:0000256" key="4">
    <source>
        <dbReference type="ARBA" id="ARBA00022475"/>
    </source>
</evidence>
<dbReference type="InterPro" id="IPR052017">
    <property type="entry name" value="TSUP"/>
</dbReference>
<keyword evidence="4 8" id="KW-1003">Cell membrane</keyword>
<dbReference type="PANTHER" id="PTHR30269">
    <property type="entry name" value="TRANSMEMBRANE PROTEIN YFCA"/>
    <property type="match status" value="1"/>
</dbReference>
<geneLocation type="plasmid" evidence="10">
    <name>ptb101</name>
</geneLocation>
<feature type="transmembrane region" description="Helical" evidence="8">
    <location>
        <begin position="164"/>
        <end position="184"/>
    </location>
</feature>
<keyword evidence="6 8" id="KW-1133">Transmembrane helix</keyword>
<evidence type="ECO:0000256" key="3">
    <source>
        <dbReference type="ARBA" id="ARBA00022448"/>
    </source>
</evidence>
<feature type="transmembrane region" description="Helical" evidence="8">
    <location>
        <begin position="226"/>
        <end position="244"/>
    </location>
</feature>
<organism evidence="9 10">
    <name type="scientific">Aquabacterium olei</name>
    <dbReference type="NCBI Taxonomy" id="1296669"/>
    <lineage>
        <taxon>Bacteria</taxon>
        <taxon>Pseudomonadati</taxon>
        <taxon>Pseudomonadota</taxon>
        <taxon>Betaproteobacteria</taxon>
        <taxon>Burkholderiales</taxon>
        <taxon>Aquabacterium</taxon>
    </lineage>
</organism>
<gene>
    <name evidence="9" type="ORF">DEH84_18725</name>
</gene>
<dbReference type="AlphaFoldDB" id="A0A2U8FX57"/>
<comment type="subcellular location">
    <subcellularLocation>
        <location evidence="1 8">Cell membrane</location>
        <topology evidence="1 8">Multi-pass membrane protein</topology>
    </subcellularLocation>
</comment>
<dbReference type="KEGG" id="aon:DEH84_18725"/>
<evidence type="ECO:0000256" key="5">
    <source>
        <dbReference type="ARBA" id="ARBA00022692"/>
    </source>
</evidence>
<dbReference type="RefSeq" id="WP_109038723.1">
    <property type="nucleotide sequence ID" value="NZ_CP029211.1"/>
</dbReference>
<evidence type="ECO:0000313" key="10">
    <source>
        <dbReference type="Proteomes" id="UP000244892"/>
    </source>
</evidence>
<proteinExistence type="inferred from homology"/>
<dbReference type="Proteomes" id="UP000244892">
    <property type="component" value="Plasmid pTB101"/>
</dbReference>
<protein>
    <recommendedName>
        <fullName evidence="8">Probable membrane transporter protein</fullName>
    </recommendedName>
</protein>
<accession>A0A2U8FX57</accession>
<keyword evidence="5 8" id="KW-0812">Transmembrane</keyword>
<evidence type="ECO:0000256" key="6">
    <source>
        <dbReference type="ARBA" id="ARBA00022989"/>
    </source>
</evidence>
<feature type="transmembrane region" description="Helical" evidence="8">
    <location>
        <begin position="127"/>
        <end position="152"/>
    </location>
</feature>
<keyword evidence="7 8" id="KW-0472">Membrane</keyword>
<reference evidence="9 10" key="1">
    <citation type="submission" date="2018-05" db="EMBL/GenBank/DDBJ databases">
        <title>complete genome sequence of Aquabacterium olei NBRC 110486.</title>
        <authorList>
            <person name="Tang B."/>
            <person name="Chang J."/>
            <person name="Zhang L."/>
            <person name="Yang H."/>
        </authorList>
    </citation>
    <scope>NUCLEOTIDE SEQUENCE [LARGE SCALE GENOMIC DNA]</scope>
    <source>
        <strain evidence="9 10">NBRC 110486</strain>
        <plasmid evidence="10">Plasmid ptb101</plasmid>
    </source>
</reference>
<evidence type="ECO:0000256" key="8">
    <source>
        <dbReference type="RuleBase" id="RU363041"/>
    </source>
</evidence>
<keyword evidence="9" id="KW-0614">Plasmid</keyword>
<sequence>MDIMQTLWVAAVFALAGGVKGITGMGLPTVAMSLLGLWMPPAQAAALLVIPSLSTNVAQCRGPHLRPLASRLWPGWLAIAMVTAFAPGLGGSSPTDAASRWLGCVLVGYGLWGLWRPTLPDLSQRGRWLGAVAGAATGLITSMTAVFVLPWVPYLQSLRLDKEATVQALGLSFTVATLALAFRLQTSAPFGEVSDETAWVLGGAMGGAFAGMKLGEMLRGRLAGPAFQKALFTVFIALGVANLMRGG</sequence>
<dbReference type="Pfam" id="PF01925">
    <property type="entry name" value="TauE"/>
    <property type="match status" value="1"/>
</dbReference>
<feature type="transmembrane region" description="Helical" evidence="8">
    <location>
        <begin position="196"/>
        <end position="214"/>
    </location>
</feature>
<name>A0A2U8FX57_9BURK</name>
<dbReference type="InterPro" id="IPR002781">
    <property type="entry name" value="TM_pro_TauE-like"/>
</dbReference>
<comment type="similarity">
    <text evidence="2 8">Belongs to the 4-toluene sulfonate uptake permease (TSUP) (TC 2.A.102) family.</text>
</comment>
<evidence type="ECO:0000256" key="1">
    <source>
        <dbReference type="ARBA" id="ARBA00004651"/>
    </source>
</evidence>
<dbReference type="GO" id="GO:0005886">
    <property type="term" value="C:plasma membrane"/>
    <property type="evidence" value="ECO:0007669"/>
    <property type="project" value="UniProtKB-SubCell"/>
</dbReference>
<evidence type="ECO:0000256" key="2">
    <source>
        <dbReference type="ARBA" id="ARBA00009142"/>
    </source>
</evidence>
<feature type="transmembrane region" description="Helical" evidence="8">
    <location>
        <begin position="72"/>
        <end position="91"/>
    </location>
</feature>